<dbReference type="Proteomes" id="UP000256748">
    <property type="component" value="Unassembled WGS sequence"/>
</dbReference>
<sequence length="191" mass="20666">MRVTMIGIGVILLGTIHSVSAFAATAEHATATGPLKNHDDAVINAFEVMCTLEPENFEHISARAQAMVMRKSVDKTEKQSPDITRHLEVFEGNLTTGPFSLLLEKISGPTINATNCGVASNTPNKRAYFDDIVRTLHLSQNTSKRTGSNGNTVTTWDNVYGPHTFLDLTDLRGSDGVLVQLLDASAKSEKP</sequence>
<dbReference type="AlphaFoldDB" id="A0A3E1BQH5"/>
<organism evidence="2 3">
    <name type="scientific">Rhizobium leguminosarum bv. trifolii</name>
    <dbReference type="NCBI Taxonomy" id="386"/>
    <lineage>
        <taxon>Bacteria</taxon>
        <taxon>Pseudomonadati</taxon>
        <taxon>Pseudomonadota</taxon>
        <taxon>Alphaproteobacteria</taxon>
        <taxon>Hyphomicrobiales</taxon>
        <taxon>Rhizobiaceae</taxon>
        <taxon>Rhizobium/Agrobacterium group</taxon>
        <taxon>Rhizobium</taxon>
    </lineage>
</organism>
<comment type="caution">
    <text evidence="2">The sequence shown here is derived from an EMBL/GenBank/DDBJ whole genome shotgun (WGS) entry which is preliminary data.</text>
</comment>
<name>A0A3E1BQH5_RHILT</name>
<dbReference type="EMBL" id="NAOO01000010">
    <property type="protein sequence ID" value="RFB95845.1"/>
    <property type="molecule type" value="Genomic_DNA"/>
</dbReference>
<protein>
    <submittedName>
        <fullName evidence="2">Uncharacterized protein</fullName>
    </submittedName>
</protein>
<dbReference type="RefSeq" id="WP_116273179.1">
    <property type="nucleotide sequence ID" value="NZ_KZ859521.1"/>
</dbReference>
<keyword evidence="1" id="KW-0732">Signal</keyword>
<accession>A0A3E1BQH5</accession>
<evidence type="ECO:0000256" key="1">
    <source>
        <dbReference type="SAM" id="SignalP"/>
    </source>
</evidence>
<feature type="signal peptide" evidence="1">
    <location>
        <begin position="1"/>
        <end position="23"/>
    </location>
</feature>
<evidence type="ECO:0000313" key="2">
    <source>
        <dbReference type="EMBL" id="RFB95845.1"/>
    </source>
</evidence>
<gene>
    <name evidence="2" type="ORF">B5K10_09795</name>
</gene>
<feature type="chain" id="PRO_5017749994" evidence="1">
    <location>
        <begin position="24"/>
        <end position="191"/>
    </location>
</feature>
<reference evidence="2 3" key="1">
    <citation type="submission" date="2017-03" db="EMBL/GenBank/DDBJ databases">
        <title>Genome analysis of Rhizobial strains effectives or ineffectives for nitrogen fixation isolated from bean seeds.</title>
        <authorList>
            <person name="Peralta H."/>
            <person name="Aguilar-Vera A."/>
            <person name="Mora Y."/>
            <person name="Vargas-Lagunas C."/>
            <person name="Girard L."/>
            <person name="Mora J."/>
        </authorList>
    </citation>
    <scope>NUCLEOTIDE SEQUENCE [LARGE SCALE GENOMIC DNA]</scope>
    <source>
        <strain evidence="2 3">CCGM5</strain>
    </source>
</reference>
<evidence type="ECO:0000313" key="3">
    <source>
        <dbReference type="Proteomes" id="UP000256748"/>
    </source>
</evidence>
<proteinExistence type="predicted"/>